<evidence type="ECO:0000256" key="1">
    <source>
        <dbReference type="SAM" id="MobiDB-lite"/>
    </source>
</evidence>
<keyword evidence="2" id="KW-1133">Transmembrane helix</keyword>
<organism evidence="3 4">
    <name type="scientific">Bacteroides uniformis dnLKV2</name>
    <dbReference type="NCBI Taxonomy" id="1235787"/>
    <lineage>
        <taxon>Bacteria</taxon>
        <taxon>Pseudomonadati</taxon>
        <taxon>Bacteroidota</taxon>
        <taxon>Bacteroidia</taxon>
        <taxon>Bacteroidales</taxon>
        <taxon>Bacteroidaceae</taxon>
        <taxon>Bacteroides</taxon>
    </lineage>
</organism>
<dbReference type="EMBL" id="ASSO01000009">
    <property type="protein sequence ID" value="EOS07197.1"/>
    <property type="molecule type" value="Genomic_DNA"/>
</dbReference>
<dbReference type="PATRIC" id="fig|1235787.3.peg.3018"/>
<evidence type="ECO:0000313" key="3">
    <source>
        <dbReference type="EMBL" id="EOS07197.1"/>
    </source>
</evidence>
<dbReference type="AlphaFoldDB" id="R9HT59"/>
<gene>
    <name evidence="3" type="ORF">C801_02974</name>
</gene>
<sequence length="191" mass="21083">MDILLNFLMYSLPGGFLGSVFTWLVGRREHNNDMLSKLQASINMLSEENRKILAENVQLRKENAGLKANQEEILQKQRALLREVDLLRGEIIKLTKKNNETSNQRGDPDNNGGRGAYHRGVRNHEARGEKRVTGGVNDNRLRIPRHAGERPVGDCDNDDHGHDGTPDDPCRHGGGDSGGVGESGCADTEPP</sequence>
<dbReference type="HOGENOM" id="CLU_1431934_0_0_10"/>
<feature type="compositionally biased region" description="Basic and acidic residues" evidence="1">
    <location>
        <begin position="122"/>
        <end position="132"/>
    </location>
</feature>
<protein>
    <submittedName>
        <fullName evidence="3">Uncharacterized protein</fullName>
    </submittedName>
</protein>
<feature type="compositionally biased region" description="Basic and acidic residues" evidence="1">
    <location>
        <begin position="146"/>
        <end position="174"/>
    </location>
</feature>
<comment type="caution">
    <text evidence="3">The sequence shown here is derived from an EMBL/GenBank/DDBJ whole genome shotgun (WGS) entry which is preliminary data.</text>
</comment>
<name>R9HT59_BACUN</name>
<accession>R9HT59</accession>
<proteinExistence type="predicted"/>
<evidence type="ECO:0000313" key="4">
    <source>
        <dbReference type="Proteomes" id="UP000014212"/>
    </source>
</evidence>
<keyword evidence="2" id="KW-0472">Membrane</keyword>
<evidence type="ECO:0000256" key="2">
    <source>
        <dbReference type="SAM" id="Phobius"/>
    </source>
</evidence>
<feature type="transmembrane region" description="Helical" evidence="2">
    <location>
        <begin position="6"/>
        <end position="26"/>
    </location>
</feature>
<feature type="region of interest" description="Disordered" evidence="1">
    <location>
        <begin position="97"/>
        <end position="191"/>
    </location>
</feature>
<reference evidence="3 4" key="1">
    <citation type="submission" date="2013-04" db="EMBL/GenBank/DDBJ databases">
        <title>The Genome Sequence of Bacteroides uniformis dnLKV2.</title>
        <authorList>
            <consortium name="The Broad Institute Genomics Platform"/>
            <consortium name="The Broad Institute Genome Sequencing Center for Infectious Disease"/>
            <person name="Earl A."/>
            <person name="Xavier R."/>
            <person name="Kuhn K."/>
            <person name="Stappenbeck T."/>
            <person name="Walker B."/>
            <person name="Young S."/>
            <person name="Zeng Q."/>
            <person name="Gargeya S."/>
            <person name="Fitzgerald M."/>
            <person name="Haas B."/>
            <person name="Abouelleil A."/>
            <person name="Allen A.W."/>
            <person name="Alvarado L."/>
            <person name="Arachchi H.M."/>
            <person name="Berlin A.M."/>
            <person name="Chapman S.B."/>
            <person name="Gainer-Dewar J."/>
            <person name="Goldberg J."/>
            <person name="Griggs A."/>
            <person name="Gujja S."/>
            <person name="Hansen M."/>
            <person name="Howarth C."/>
            <person name="Imamovic A."/>
            <person name="Ireland A."/>
            <person name="Larimer J."/>
            <person name="McCowan C."/>
            <person name="Murphy C."/>
            <person name="Pearson M."/>
            <person name="Poon T.W."/>
            <person name="Priest M."/>
            <person name="Roberts A."/>
            <person name="Saif S."/>
            <person name="Shea T."/>
            <person name="Sisk P."/>
            <person name="Sykes S."/>
            <person name="Wortman J."/>
            <person name="Nusbaum C."/>
            <person name="Birren B."/>
        </authorList>
    </citation>
    <scope>NUCLEOTIDE SEQUENCE [LARGE SCALE GENOMIC DNA]</scope>
    <source>
        <strain evidence="4">dnLKV2</strain>
    </source>
</reference>
<keyword evidence="2" id="KW-0812">Transmembrane</keyword>
<dbReference type="Proteomes" id="UP000014212">
    <property type="component" value="Unassembled WGS sequence"/>
</dbReference>